<feature type="domain" description="Effector-associated" evidence="3">
    <location>
        <begin position="18"/>
        <end position="99"/>
    </location>
</feature>
<sequence length="504" mass="56650">MEGRSPARVRNELMAGIVDVLQESATVRHPGSRDLWLTMLEQELRVPVAAIGTDALRPALLRLLDTCNGVRDGLSCLVRSLAYVEQQSTAVSALWRLVDEWEAVDFFDKADLHPLRPALRAMGASGLTVLARRASRSRTQELPAWCDNGWQVFLRLSGGNTADGELPAGMAFLVLAADLLVEQGRQDAAELVRRWNRHKAQDWGLQNELAAWERAGFTPSTPSLVPAYLLIQFEPDGIDSEHYHMSHWRQSDAEGWHPVPGETVALHRDQLPGEVERLIEQVEEQWADLRQPVIVEFILPWELLNEPVEWWTKESSSGSPTPLVMDYPVLIRSLERLRKAAWHRPWHGKWRQLREFPADSHAYWCRPSGGTAYFFHLERELKEDQQAVCVVLSQPPDDASDVGRKELLAALRAGVPAVLWYRGGSDDAEHREAFGEIVEERGLGGLMERAVKWRKDALALGPDGWDGHVGRHIALLLDDPERKPGPANSGHVPVPPRERPQPAP</sequence>
<evidence type="ECO:0000313" key="5">
    <source>
        <dbReference type="EMBL" id="SEN16529.1"/>
    </source>
</evidence>
<gene>
    <name evidence="5" type="ORF">SAMN05216267_1002105</name>
</gene>
<feature type="domain" description="vWA-MoxR associated protein middle region 0" evidence="2">
    <location>
        <begin position="107"/>
        <end position="214"/>
    </location>
</feature>
<accession>A0A1H8EAI6</accession>
<dbReference type="InterPro" id="IPR045431">
    <property type="entry name" value="EAD2"/>
</dbReference>
<dbReference type="InterPro" id="IPR045450">
    <property type="entry name" value="VMAP_C"/>
</dbReference>
<dbReference type="Pfam" id="PF19916">
    <property type="entry name" value="VMAP-M0"/>
    <property type="match status" value="1"/>
</dbReference>
<evidence type="ECO:0000259" key="3">
    <source>
        <dbReference type="Pfam" id="PF19956"/>
    </source>
</evidence>
<dbReference type="Proteomes" id="UP000181951">
    <property type="component" value="Unassembled WGS sequence"/>
</dbReference>
<dbReference type="AlphaFoldDB" id="A0A1H8EAI6"/>
<organism evidence="5 6">
    <name type="scientific">Actinacidiphila rubida</name>
    <dbReference type="NCBI Taxonomy" id="310780"/>
    <lineage>
        <taxon>Bacteria</taxon>
        <taxon>Bacillati</taxon>
        <taxon>Actinomycetota</taxon>
        <taxon>Actinomycetes</taxon>
        <taxon>Kitasatosporales</taxon>
        <taxon>Streptomycetaceae</taxon>
        <taxon>Actinacidiphila</taxon>
    </lineage>
</organism>
<protein>
    <submittedName>
        <fullName evidence="5">Uncharacterized protein</fullName>
    </submittedName>
</protein>
<dbReference type="EMBL" id="FODD01000002">
    <property type="protein sequence ID" value="SEN16529.1"/>
    <property type="molecule type" value="Genomic_DNA"/>
</dbReference>
<feature type="region of interest" description="Disordered" evidence="1">
    <location>
        <begin position="478"/>
        <end position="504"/>
    </location>
</feature>
<dbReference type="InterPro" id="IPR045555">
    <property type="entry name" value="VMAP-M0"/>
</dbReference>
<evidence type="ECO:0000259" key="2">
    <source>
        <dbReference type="Pfam" id="PF19916"/>
    </source>
</evidence>
<name>A0A1H8EAI6_9ACTN</name>
<reference evidence="5 6" key="1">
    <citation type="submission" date="2016-10" db="EMBL/GenBank/DDBJ databases">
        <authorList>
            <person name="de Groot N.N."/>
        </authorList>
    </citation>
    <scope>NUCLEOTIDE SEQUENCE [LARGE SCALE GENOMIC DNA]</scope>
    <source>
        <strain evidence="5 6">CGMCC 4.2026</strain>
    </source>
</reference>
<evidence type="ECO:0000259" key="4">
    <source>
        <dbReference type="Pfam" id="PF20028"/>
    </source>
</evidence>
<evidence type="ECO:0000256" key="1">
    <source>
        <dbReference type="SAM" id="MobiDB-lite"/>
    </source>
</evidence>
<evidence type="ECO:0000313" key="6">
    <source>
        <dbReference type="Proteomes" id="UP000181951"/>
    </source>
</evidence>
<proteinExistence type="predicted"/>
<dbReference type="Pfam" id="PF20028">
    <property type="entry name" value="VMAP-C"/>
    <property type="match status" value="1"/>
</dbReference>
<feature type="domain" description="vWA-MoxR associated protein C-terminal" evidence="4">
    <location>
        <begin position="242"/>
        <end position="480"/>
    </location>
</feature>
<dbReference type="Pfam" id="PF19956">
    <property type="entry name" value="EAD2"/>
    <property type="match status" value="1"/>
</dbReference>
<dbReference type="STRING" id="310780.SAMN05216267_1002105"/>
<keyword evidence="6" id="KW-1185">Reference proteome</keyword>